<keyword evidence="4" id="KW-0274">FAD</keyword>
<dbReference type="EMBL" id="MVHV01000012">
    <property type="protein sequence ID" value="ORA81686.1"/>
    <property type="molecule type" value="Genomic_DNA"/>
</dbReference>
<evidence type="ECO:0000313" key="6">
    <source>
        <dbReference type="EMBL" id="ORA81686.1"/>
    </source>
</evidence>
<dbReference type="InterPro" id="IPR036188">
    <property type="entry name" value="FAD/NAD-bd_sf"/>
</dbReference>
<keyword evidence="7" id="KW-1185">Reference proteome</keyword>
<comment type="similarity">
    <text evidence="2">Belongs to the PheA/TfdB FAD monooxygenase family.</text>
</comment>
<comment type="caution">
    <text evidence="6">The sequence shown here is derived from an EMBL/GenBank/DDBJ whole genome shotgun (WGS) entry which is preliminary data.</text>
</comment>
<keyword evidence="3" id="KW-0285">Flavoprotein</keyword>
<dbReference type="Gene3D" id="3.50.50.60">
    <property type="entry name" value="FAD/NAD(P)-binding domain"/>
    <property type="match status" value="1"/>
</dbReference>
<dbReference type="Proteomes" id="UP000243140">
    <property type="component" value="Unassembled WGS sequence"/>
</dbReference>
<feature type="domain" description="FAD-binding" evidence="5">
    <location>
        <begin position="2"/>
        <end position="336"/>
    </location>
</feature>
<evidence type="ECO:0000256" key="1">
    <source>
        <dbReference type="ARBA" id="ARBA00001974"/>
    </source>
</evidence>
<dbReference type="InterPro" id="IPR002938">
    <property type="entry name" value="FAD-bd"/>
</dbReference>
<evidence type="ECO:0000256" key="3">
    <source>
        <dbReference type="ARBA" id="ARBA00022630"/>
    </source>
</evidence>
<dbReference type="SUPFAM" id="SSF51905">
    <property type="entry name" value="FAD/NAD(P)-binding domain"/>
    <property type="match status" value="1"/>
</dbReference>
<dbReference type="NCBIfam" id="NF004832">
    <property type="entry name" value="PRK06184.1"/>
    <property type="match status" value="1"/>
</dbReference>
<dbReference type="InterPro" id="IPR050641">
    <property type="entry name" value="RIFMO-like"/>
</dbReference>
<gene>
    <name evidence="6" type="ORF">BST29_13290</name>
</gene>
<sequence length="485" mass="52064">MDTQVLITGAGPTGLTLAIELARRGVDLRIVDKAERFAVGSRGDGLQPRTLEVFEDLGVLDEVFAAGIGAPLTRVYDGQSVVWEGRMAEPEPPRSDRPYPNLWFVPQWRTEEILRARLSGYGVDVRLGAEVAAVEQGDDAVTVRLRGGESVRAAYLVGADGGGSTVRRRLGIPFLGTTDDEARMVLADVRVEGLDHDHGHGWMLDGRDFFGFTPLAGGADTFVVATTAAGVQPTLEGLQATVDAVSGRTDIRLRELTWATAWRPNIRLAQRFRAGRAFLAGDAAHVHPPTGGQGLNTGVQDAYNLGWKLAGGAARDGETLLDSYEAERLPIASRVLGISTELLDKLLSGSDDARERGEETRQLDLSYRGGPLTLDDGCSGTLAAGDRAPDAPCLRGNGDPARLFTLFAGPHWTLLRFGPDAPTLDHDLVHSHRIGTDLLDADRHIHRAYDVKQGGAVLIRPDGHIGAITTHPEALAAYGKRLLPD</sequence>
<comment type="cofactor">
    <cofactor evidence="1">
        <name>FAD</name>
        <dbReference type="ChEBI" id="CHEBI:57692"/>
    </cofactor>
</comment>
<evidence type="ECO:0000259" key="5">
    <source>
        <dbReference type="Pfam" id="PF01494"/>
    </source>
</evidence>
<evidence type="ECO:0000256" key="2">
    <source>
        <dbReference type="ARBA" id="ARBA00007801"/>
    </source>
</evidence>
<dbReference type="Gene3D" id="3.40.30.120">
    <property type="match status" value="1"/>
</dbReference>
<dbReference type="Gene3D" id="3.30.70.2450">
    <property type="match status" value="1"/>
</dbReference>
<dbReference type="SUPFAM" id="SSF52833">
    <property type="entry name" value="Thioredoxin-like"/>
    <property type="match status" value="1"/>
</dbReference>
<evidence type="ECO:0000256" key="4">
    <source>
        <dbReference type="ARBA" id="ARBA00022827"/>
    </source>
</evidence>
<name>A0ABX3SSK6_MYCMA</name>
<protein>
    <recommendedName>
        <fullName evidence="5">FAD-binding domain-containing protein</fullName>
    </recommendedName>
</protein>
<reference evidence="6 7" key="1">
    <citation type="submission" date="2017-02" db="EMBL/GenBank/DDBJ databases">
        <title>The new phylogeny of genus Mycobacterium.</title>
        <authorList>
            <person name="Tortoli E."/>
            <person name="Trovato A."/>
            <person name="Cirillo D.M."/>
        </authorList>
    </citation>
    <scope>NUCLEOTIDE SEQUENCE [LARGE SCALE GENOMIC DNA]</scope>
    <source>
        <strain evidence="6 7">IP1130001</strain>
    </source>
</reference>
<dbReference type="PRINTS" id="PR00420">
    <property type="entry name" value="RNGMNOXGNASE"/>
</dbReference>
<proteinExistence type="inferred from homology"/>
<dbReference type="Pfam" id="PF01494">
    <property type="entry name" value="FAD_binding_3"/>
    <property type="match status" value="1"/>
</dbReference>
<dbReference type="PANTHER" id="PTHR43004">
    <property type="entry name" value="TRK SYSTEM POTASSIUM UPTAKE PROTEIN"/>
    <property type="match status" value="1"/>
</dbReference>
<organism evidence="6 7">
    <name type="scientific">Mycobacterium malmoense</name>
    <dbReference type="NCBI Taxonomy" id="1780"/>
    <lineage>
        <taxon>Bacteria</taxon>
        <taxon>Bacillati</taxon>
        <taxon>Actinomycetota</taxon>
        <taxon>Actinomycetes</taxon>
        <taxon>Mycobacteriales</taxon>
        <taxon>Mycobacteriaceae</taxon>
        <taxon>Mycobacterium</taxon>
    </lineage>
</organism>
<dbReference type="PANTHER" id="PTHR43004:SF19">
    <property type="entry name" value="BINDING MONOOXYGENASE, PUTATIVE (JCVI)-RELATED"/>
    <property type="match status" value="1"/>
</dbReference>
<evidence type="ECO:0000313" key="7">
    <source>
        <dbReference type="Proteomes" id="UP000243140"/>
    </source>
</evidence>
<dbReference type="RefSeq" id="WP_083010836.1">
    <property type="nucleotide sequence ID" value="NZ_CP060015.1"/>
</dbReference>
<dbReference type="InterPro" id="IPR036249">
    <property type="entry name" value="Thioredoxin-like_sf"/>
</dbReference>
<dbReference type="Pfam" id="PF21274">
    <property type="entry name" value="Rng_hyd_C"/>
    <property type="match status" value="1"/>
</dbReference>
<accession>A0ABX3SSK6</accession>